<protein>
    <submittedName>
        <fullName evidence="1">Uncharacterized protein</fullName>
    </submittedName>
</protein>
<proteinExistence type="predicted"/>
<organism evidence="1 2">
    <name type="scientific">Pyrenophora teres f. teres</name>
    <dbReference type="NCBI Taxonomy" id="97479"/>
    <lineage>
        <taxon>Eukaryota</taxon>
        <taxon>Fungi</taxon>
        <taxon>Dikarya</taxon>
        <taxon>Ascomycota</taxon>
        <taxon>Pezizomycotina</taxon>
        <taxon>Dothideomycetes</taxon>
        <taxon>Pleosporomycetidae</taxon>
        <taxon>Pleosporales</taxon>
        <taxon>Pleosporineae</taxon>
        <taxon>Pleosporaceae</taxon>
        <taxon>Pyrenophora</taxon>
    </lineage>
</organism>
<evidence type="ECO:0000313" key="2">
    <source>
        <dbReference type="Proteomes" id="UP000472372"/>
    </source>
</evidence>
<evidence type="ECO:0000313" key="1">
    <source>
        <dbReference type="EMBL" id="CAE7205120.1"/>
    </source>
</evidence>
<sequence>MHFQPLLVLFAAAGACYAAELRECRTKDATGTCRGNTCIWATSLPCEEGFSFNTQDRDQNPKVACKVNEDCITGYTCCRRVSI</sequence>
<reference evidence="1" key="1">
    <citation type="submission" date="2021-02" db="EMBL/GenBank/DDBJ databases">
        <authorList>
            <person name="Syme A R."/>
            <person name="Syme A R."/>
            <person name="Moolhuijzen P."/>
        </authorList>
    </citation>
    <scope>NUCLEOTIDE SEQUENCE</scope>
    <source>
        <strain evidence="1">W1-1</strain>
    </source>
</reference>
<accession>A0A6S6WBV1</accession>
<dbReference type="EMBL" id="HG992985">
    <property type="protein sequence ID" value="CAE7205120.1"/>
    <property type="molecule type" value="Genomic_DNA"/>
</dbReference>
<dbReference type="Proteomes" id="UP000472372">
    <property type="component" value="Chromosome 9"/>
</dbReference>
<name>A0A6S6WBV1_9PLEO</name>
<gene>
    <name evidence="1" type="ORF">PTTW11_09239</name>
</gene>
<dbReference type="AlphaFoldDB" id="A0A6S6WBV1"/>